<dbReference type="RefSeq" id="XP_070896495.1">
    <property type="nucleotide sequence ID" value="XM_071046310.1"/>
</dbReference>
<dbReference type="Proteomes" id="UP001610444">
    <property type="component" value="Unassembled WGS sequence"/>
</dbReference>
<organism evidence="2 3">
    <name type="scientific">Aspergillus pseudodeflectus</name>
    <dbReference type="NCBI Taxonomy" id="176178"/>
    <lineage>
        <taxon>Eukaryota</taxon>
        <taxon>Fungi</taxon>
        <taxon>Dikarya</taxon>
        <taxon>Ascomycota</taxon>
        <taxon>Pezizomycotina</taxon>
        <taxon>Eurotiomycetes</taxon>
        <taxon>Eurotiomycetidae</taxon>
        <taxon>Eurotiales</taxon>
        <taxon>Aspergillaceae</taxon>
        <taxon>Aspergillus</taxon>
        <taxon>Aspergillus subgen. Nidulantes</taxon>
    </lineage>
</organism>
<evidence type="ECO:0000313" key="2">
    <source>
        <dbReference type="EMBL" id="KAL2845138.1"/>
    </source>
</evidence>
<dbReference type="PANTHER" id="PTHR39603">
    <property type="entry name" value="CYANOVIRIN-N DOMAIN-CONTAINING PROTEIN"/>
    <property type="match status" value="1"/>
</dbReference>
<name>A0ABR4JYK4_9EURO</name>
<evidence type="ECO:0000256" key="1">
    <source>
        <dbReference type="SAM" id="SignalP"/>
    </source>
</evidence>
<evidence type="ECO:0000313" key="3">
    <source>
        <dbReference type="Proteomes" id="UP001610444"/>
    </source>
</evidence>
<accession>A0ABR4JYK4</accession>
<gene>
    <name evidence="2" type="ORF">BJX68DRAFT_269326</name>
</gene>
<keyword evidence="1" id="KW-0732">Signal</keyword>
<protein>
    <submittedName>
        <fullName evidence="2">Uncharacterized protein</fullName>
    </submittedName>
</protein>
<proteinExistence type="predicted"/>
<dbReference type="PANTHER" id="PTHR39603:SF1">
    <property type="entry name" value="CYANOVIRIN-N DOMAIN-CONTAINING PROTEIN"/>
    <property type="match status" value="1"/>
</dbReference>
<keyword evidence="3" id="KW-1185">Reference proteome</keyword>
<reference evidence="2 3" key="1">
    <citation type="submission" date="2024-07" db="EMBL/GenBank/DDBJ databases">
        <title>Section-level genome sequencing and comparative genomics of Aspergillus sections Usti and Cavernicolus.</title>
        <authorList>
            <consortium name="Lawrence Berkeley National Laboratory"/>
            <person name="Nybo J.L."/>
            <person name="Vesth T.C."/>
            <person name="Theobald S."/>
            <person name="Frisvad J.C."/>
            <person name="Larsen T.O."/>
            <person name="Kjaerboelling I."/>
            <person name="Rothschild-Mancinelli K."/>
            <person name="Lyhne E.K."/>
            <person name="Kogle M.E."/>
            <person name="Barry K."/>
            <person name="Clum A."/>
            <person name="Na H."/>
            <person name="Ledsgaard L."/>
            <person name="Lin J."/>
            <person name="Lipzen A."/>
            <person name="Kuo A."/>
            <person name="Riley R."/>
            <person name="Mondo S."/>
            <person name="LaButti K."/>
            <person name="Haridas S."/>
            <person name="Pangalinan J."/>
            <person name="Salamov A.A."/>
            <person name="Simmons B.A."/>
            <person name="Magnuson J.K."/>
            <person name="Chen J."/>
            <person name="Drula E."/>
            <person name="Henrissat B."/>
            <person name="Wiebenga A."/>
            <person name="Lubbers R.J."/>
            <person name="Gomes A.C."/>
            <person name="Macurrencykelacurrency M.R."/>
            <person name="Stajich J."/>
            <person name="Grigoriev I.V."/>
            <person name="Mortensen U.H."/>
            <person name="De vries R.P."/>
            <person name="Baker S.E."/>
            <person name="Andersen M.R."/>
        </authorList>
    </citation>
    <scope>NUCLEOTIDE SEQUENCE [LARGE SCALE GENOMIC DNA]</scope>
    <source>
        <strain evidence="2 3">CBS 756.74</strain>
    </source>
</reference>
<sequence length="135" mass="13866">MLARKRLTTITLTLLAAPNTLAAPAPAIPTIATLDIDPVPNLPALPLDKKRWTLSFKGDAACRVASTNSMFCREGDTVVSGSNVFAQTGGVSSSCRDVALGAQRIIDSCTTPQGAVTGNSAANGNGELIVAISRV</sequence>
<dbReference type="EMBL" id="JBFXLR010000038">
    <property type="protein sequence ID" value="KAL2845138.1"/>
    <property type="molecule type" value="Genomic_DNA"/>
</dbReference>
<dbReference type="GeneID" id="98161474"/>
<feature type="chain" id="PRO_5046617905" evidence="1">
    <location>
        <begin position="23"/>
        <end position="135"/>
    </location>
</feature>
<comment type="caution">
    <text evidence="2">The sequence shown here is derived from an EMBL/GenBank/DDBJ whole genome shotgun (WGS) entry which is preliminary data.</text>
</comment>
<feature type="signal peptide" evidence="1">
    <location>
        <begin position="1"/>
        <end position="22"/>
    </location>
</feature>